<sequence length="97" mass="11536">MNCFKVRKSFVRTLKFHYTHTRFISEIQQKIKNSYYAMYGDVLLSGSRIGQLLDETADKYGDKTAFISMHQDISKNYSEFRNEVVYAEYFLFACFLK</sequence>
<accession>A0A8X6FKY8</accession>
<gene>
    <name evidence="1" type="primary">ACSF2_3</name>
    <name evidence="1" type="ORF">TNCT_361271</name>
</gene>
<dbReference type="AlphaFoldDB" id="A0A8X6FKY8"/>
<dbReference type="Proteomes" id="UP000887116">
    <property type="component" value="Unassembled WGS sequence"/>
</dbReference>
<organism evidence="1 2">
    <name type="scientific">Trichonephila clavata</name>
    <name type="common">Joro spider</name>
    <name type="synonym">Nephila clavata</name>
    <dbReference type="NCBI Taxonomy" id="2740835"/>
    <lineage>
        <taxon>Eukaryota</taxon>
        <taxon>Metazoa</taxon>
        <taxon>Ecdysozoa</taxon>
        <taxon>Arthropoda</taxon>
        <taxon>Chelicerata</taxon>
        <taxon>Arachnida</taxon>
        <taxon>Araneae</taxon>
        <taxon>Araneomorphae</taxon>
        <taxon>Entelegynae</taxon>
        <taxon>Araneoidea</taxon>
        <taxon>Nephilidae</taxon>
        <taxon>Trichonephila</taxon>
    </lineage>
</organism>
<dbReference type="EMBL" id="BMAO01012477">
    <property type="protein sequence ID" value="GFQ81689.1"/>
    <property type="molecule type" value="Genomic_DNA"/>
</dbReference>
<dbReference type="OrthoDB" id="6433089at2759"/>
<protein>
    <submittedName>
        <fullName evidence="1">Acyl-CoA synthetase family member 2, mitochondrial</fullName>
    </submittedName>
</protein>
<comment type="caution">
    <text evidence="1">The sequence shown here is derived from an EMBL/GenBank/DDBJ whole genome shotgun (WGS) entry which is preliminary data.</text>
</comment>
<evidence type="ECO:0000313" key="1">
    <source>
        <dbReference type="EMBL" id="GFQ81689.1"/>
    </source>
</evidence>
<keyword evidence="2" id="KW-1185">Reference proteome</keyword>
<proteinExistence type="predicted"/>
<evidence type="ECO:0000313" key="2">
    <source>
        <dbReference type="Proteomes" id="UP000887116"/>
    </source>
</evidence>
<name>A0A8X6FKY8_TRICU</name>
<reference evidence="1" key="1">
    <citation type="submission" date="2020-07" db="EMBL/GenBank/DDBJ databases">
        <title>Multicomponent nature underlies the extraordinary mechanical properties of spider dragline silk.</title>
        <authorList>
            <person name="Kono N."/>
            <person name="Nakamura H."/>
            <person name="Mori M."/>
            <person name="Yoshida Y."/>
            <person name="Ohtoshi R."/>
            <person name="Malay A.D."/>
            <person name="Moran D.A.P."/>
            <person name="Tomita M."/>
            <person name="Numata K."/>
            <person name="Arakawa K."/>
        </authorList>
    </citation>
    <scope>NUCLEOTIDE SEQUENCE</scope>
</reference>